<dbReference type="InterPro" id="IPR000945">
    <property type="entry name" value="DBH-like"/>
</dbReference>
<feature type="domain" description="Copper type II ascorbate-dependent monooxygenase N-terminal" evidence="5">
    <location>
        <begin position="119"/>
        <end position="237"/>
    </location>
</feature>
<keyword evidence="3" id="KW-1133">Transmembrane helix</keyword>
<evidence type="ECO:0000256" key="2">
    <source>
        <dbReference type="ARBA" id="ARBA00023180"/>
    </source>
</evidence>
<keyword evidence="2" id="KW-0325">Glycoprotein</keyword>
<dbReference type="Proteomes" id="UP001164746">
    <property type="component" value="Chromosome 9"/>
</dbReference>
<dbReference type="SUPFAM" id="SSF49742">
    <property type="entry name" value="PHM/PNGase F"/>
    <property type="match status" value="2"/>
</dbReference>
<dbReference type="PANTHER" id="PTHR10157:SF23">
    <property type="entry name" value="MOXD1 HOMOLOG 1"/>
    <property type="match status" value="1"/>
</dbReference>
<feature type="domain" description="Copper type II ascorbate-dependent monooxygenase C-terminal" evidence="6">
    <location>
        <begin position="269"/>
        <end position="402"/>
    </location>
</feature>
<accession>A0ABY7F0D0</accession>
<dbReference type="InterPro" id="IPR000323">
    <property type="entry name" value="Cu2_ascorb_mOase_N"/>
</dbReference>
<evidence type="ECO:0000259" key="6">
    <source>
        <dbReference type="Pfam" id="PF03712"/>
    </source>
</evidence>
<evidence type="ECO:0000256" key="3">
    <source>
        <dbReference type="SAM" id="Phobius"/>
    </source>
</evidence>
<feature type="chain" id="PRO_5046251029" evidence="4">
    <location>
        <begin position="20"/>
        <end position="537"/>
    </location>
</feature>
<evidence type="ECO:0000313" key="9">
    <source>
        <dbReference type="Proteomes" id="UP001164746"/>
    </source>
</evidence>
<dbReference type="EMBL" id="CP111020">
    <property type="protein sequence ID" value="WAR15635.1"/>
    <property type="molecule type" value="Genomic_DNA"/>
</dbReference>
<evidence type="ECO:0000259" key="7">
    <source>
        <dbReference type="Pfam" id="PF24784"/>
    </source>
</evidence>
<dbReference type="InterPro" id="IPR014784">
    <property type="entry name" value="Cu2_ascorb_mOase-like_C"/>
</dbReference>
<feature type="domain" description="Temptin Cys/Cys disulfide" evidence="7">
    <location>
        <begin position="18"/>
        <end position="114"/>
    </location>
</feature>
<gene>
    <name evidence="8" type="ORF">MAR_005740</name>
</gene>
<dbReference type="InterPro" id="IPR008977">
    <property type="entry name" value="PHM/PNGase_F_dom_sf"/>
</dbReference>
<keyword evidence="9" id="KW-1185">Reference proteome</keyword>
<dbReference type="Pfam" id="PF01082">
    <property type="entry name" value="Cu2_monooxygen"/>
    <property type="match status" value="1"/>
</dbReference>
<evidence type="ECO:0000313" key="8">
    <source>
        <dbReference type="EMBL" id="WAR15635.1"/>
    </source>
</evidence>
<dbReference type="InterPro" id="IPR024548">
    <property type="entry name" value="Cu2_monoox_C"/>
</dbReference>
<dbReference type="Gene3D" id="2.60.120.310">
    <property type="entry name" value="Copper type II, ascorbate-dependent monooxygenase, N-terminal domain"/>
    <property type="match status" value="1"/>
</dbReference>
<evidence type="ECO:0000256" key="4">
    <source>
        <dbReference type="SAM" id="SignalP"/>
    </source>
</evidence>
<reference evidence="8" key="1">
    <citation type="submission" date="2022-11" db="EMBL/GenBank/DDBJ databases">
        <title>Centuries of genome instability and evolution in soft-shell clam transmissible cancer (bioRxiv).</title>
        <authorList>
            <person name="Hart S.F.M."/>
            <person name="Yonemitsu M.A."/>
            <person name="Giersch R.M."/>
            <person name="Beal B.F."/>
            <person name="Arriagada G."/>
            <person name="Davis B.W."/>
            <person name="Ostrander E.A."/>
            <person name="Goff S.P."/>
            <person name="Metzger M.J."/>
        </authorList>
    </citation>
    <scope>NUCLEOTIDE SEQUENCE</scope>
    <source>
        <strain evidence="8">MELC-2E11</strain>
        <tissue evidence="8">Siphon/mantle</tissue>
    </source>
</reference>
<evidence type="ECO:0000256" key="1">
    <source>
        <dbReference type="ARBA" id="ARBA00023157"/>
    </source>
</evidence>
<keyword evidence="3" id="KW-0812">Transmembrane</keyword>
<dbReference type="Pfam" id="PF24784">
    <property type="entry name" value="Temptin_C"/>
    <property type="match status" value="1"/>
</dbReference>
<proteinExistence type="predicted"/>
<dbReference type="Pfam" id="PF03712">
    <property type="entry name" value="Cu2_monoox_C"/>
    <property type="match status" value="1"/>
</dbReference>
<dbReference type="InterPro" id="IPR057626">
    <property type="entry name" value="S-S_Temptin"/>
</dbReference>
<evidence type="ECO:0000259" key="5">
    <source>
        <dbReference type="Pfam" id="PF01082"/>
    </source>
</evidence>
<dbReference type="PANTHER" id="PTHR10157">
    <property type="entry name" value="DOPAMINE BETA HYDROXYLASE RELATED"/>
    <property type="match status" value="1"/>
</dbReference>
<dbReference type="Gene3D" id="2.60.120.230">
    <property type="match status" value="1"/>
</dbReference>
<keyword evidence="4" id="KW-0732">Signal</keyword>
<feature type="signal peptide" evidence="4">
    <location>
        <begin position="1"/>
        <end position="19"/>
    </location>
</feature>
<sequence>MWPTGRIIAAFCLLKFSTAYPYFRDKIPNGHIVANPCNTSEIWFGVGHMQRYGNGELDVFGHDFQKLGMEWTKALCRMDSDGDGFTNGEELGDPNCDWIPGGSPLYSQGITHPGTKELEIMFSETDVPQQSKTYKCQAFALPIDKDYHLAAVTPNISNINHVHHMTLLGCRRQIESRHTDAPHECTMGDRASCSDPLLVWTIGDLGVCFSNKQAAWRLGKTGYKYVMIETLYYNENLESGVFDASGLTLHYTESLRPNDLGAFYVGQVSLVYIPPGKRSFEVSGVCKGYCIGGELMEEEITIIGGQTQMRHRGKSGKIYIGRTDKTTDVIVEDDDYHYDDPKIHMFETPKTLEYGESLGVNCTYDTTGEYKTVLFGNDVNVNEMCSGYIYYYPKDGLNGYACVVVNNIDSCEMRKNTIAGCEWRNLYNESHPDTMKAMNNVATKCVAGKCLPECQSVAEYYSKHPCYSGELRDYQLLYAMPSMQDVEMNARQLDFWLRLLSCDSCKENGTSAAMFHHGSGFILLVLACFVFLLLNMQ</sequence>
<protein>
    <submittedName>
        <fullName evidence="8">TEMPT-like protein</fullName>
    </submittedName>
</protein>
<name>A0ABY7F0D0_MYAAR</name>
<organism evidence="8 9">
    <name type="scientific">Mya arenaria</name>
    <name type="common">Soft-shell clam</name>
    <dbReference type="NCBI Taxonomy" id="6604"/>
    <lineage>
        <taxon>Eukaryota</taxon>
        <taxon>Metazoa</taxon>
        <taxon>Spiralia</taxon>
        <taxon>Lophotrochozoa</taxon>
        <taxon>Mollusca</taxon>
        <taxon>Bivalvia</taxon>
        <taxon>Autobranchia</taxon>
        <taxon>Heteroconchia</taxon>
        <taxon>Euheterodonta</taxon>
        <taxon>Imparidentia</taxon>
        <taxon>Neoheterodontei</taxon>
        <taxon>Myida</taxon>
        <taxon>Myoidea</taxon>
        <taxon>Myidae</taxon>
        <taxon>Mya</taxon>
    </lineage>
</organism>
<feature type="transmembrane region" description="Helical" evidence="3">
    <location>
        <begin position="514"/>
        <end position="534"/>
    </location>
</feature>
<dbReference type="InterPro" id="IPR036939">
    <property type="entry name" value="Cu2_ascorb_mOase_N_sf"/>
</dbReference>
<keyword evidence="3" id="KW-0472">Membrane</keyword>
<keyword evidence="1" id="KW-1015">Disulfide bond</keyword>